<reference evidence="4" key="1">
    <citation type="journal article" date="2019" name="Int. J. Syst. Evol. Microbiol.">
        <title>The Global Catalogue of Microorganisms (GCM) 10K type strain sequencing project: providing services to taxonomists for standard genome sequencing and annotation.</title>
        <authorList>
            <consortium name="The Broad Institute Genomics Platform"/>
            <consortium name="The Broad Institute Genome Sequencing Center for Infectious Disease"/>
            <person name="Wu L."/>
            <person name="Ma J."/>
        </authorList>
    </citation>
    <scope>NUCLEOTIDE SEQUENCE [LARGE SCALE GENOMIC DNA]</scope>
    <source>
        <strain evidence="4">CCUG 30340</strain>
    </source>
</reference>
<dbReference type="InterPro" id="IPR000182">
    <property type="entry name" value="GNAT_dom"/>
</dbReference>
<evidence type="ECO:0000313" key="3">
    <source>
        <dbReference type="EMBL" id="MFC4820215.1"/>
    </source>
</evidence>
<evidence type="ECO:0000313" key="4">
    <source>
        <dbReference type="Proteomes" id="UP001595886"/>
    </source>
</evidence>
<dbReference type="InterPro" id="IPR016181">
    <property type="entry name" value="Acyl_CoA_acyltransferase"/>
</dbReference>
<organism evidence="3 4">
    <name type="scientific">Dokdonella ginsengisoli</name>
    <dbReference type="NCBI Taxonomy" id="363846"/>
    <lineage>
        <taxon>Bacteria</taxon>
        <taxon>Pseudomonadati</taxon>
        <taxon>Pseudomonadota</taxon>
        <taxon>Gammaproteobacteria</taxon>
        <taxon>Lysobacterales</taxon>
        <taxon>Rhodanobacteraceae</taxon>
        <taxon>Dokdonella</taxon>
    </lineage>
</organism>
<dbReference type="SUPFAM" id="SSF55729">
    <property type="entry name" value="Acyl-CoA N-acyltransferases (Nat)"/>
    <property type="match status" value="1"/>
</dbReference>
<keyword evidence="3" id="KW-0808">Transferase</keyword>
<proteinExistence type="predicted"/>
<dbReference type="EC" id="2.3.-.-" evidence="3"/>
<keyword evidence="3" id="KW-0012">Acyltransferase</keyword>
<feature type="domain" description="N-acetyltransferase" evidence="2">
    <location>
        <begin position="42"/>
        <end position="195"/>
    </location>
</feature>
<feature type="region of interest" description="Disordered" evidence="1">
    <location>
        <begin position="1"/>
        <end position="30"/>
    </location>
</feature>
<dbReference type="CDD" id="cd04301">
    <property type="entry name" value="NAT_SF"/>
    <property type="match status" value="1"/>
</dbReference>
<dbReference type="RefSeq" id="WP_380020051.1">
    <property type="nucleotide sequence ID" value="NZ_JBHSHD010000007.1"/>
</dbReference>
<accession>A0ABV9QT47</accession>
<dbReference type="PROSITE" id="PS51186">
    <property type="entry name" value="GNAT"/>
    <property type="match status" value="1"/>
</dbReference>
<name>A0ABV9QT47_9GAMM</name>
<dbReference type="Pfam" id="PF00583">
    <property type="entry name" value="Acetyltransf_1"/>
    <property type="match status" value="1"/>
</dbReference>
<comment type="caution">
    <text evidence="3">The sequence shown here is derived from an EMBL/GenBank/DDBJ whole genome shotgun (WGS) entry which is preliminary data.</text>
</comment>
<dbReference type="Gene3D" id="3.40.630.30">
    <property type="match status" value="1"/>
</dbReference>
<protein>
    <submittedName>
        <fullName evidence="3">GNAT family N-acetyltransferase</fullName>
        <ecNumber evidence="3">2.3.-.-</ecNumber>
    </submittedName>
</protein>
<dbReference type="EMBL" id="JBHSHD010000007">
    <property type="protein sequence ID" value="MFC4820215.1"/>
    <property type="molecule type" value="Genomic_DNA"/>
</dbReference>
<evidence type="ECO:0000259" key="2">
    <source>
        <dbReference type="PROSITE" id="PS51186"/>
    </source>
</evidence>
<sequence>MNPYRSPTRPPRRDQRSAAQAPSPAPAAADGEAFRTLDGQTLWLRPVRPDDVEALQRGFARLTPEQIRLRVFHRMNELSPQMLHLLANVDPERGAAYVATDADGEIRGEGRIYVDRTLDGAEFALIVDPALTGKGVGRALLQRLIAESRRRGLRELWGLVLTENVAMLDLAAYLGAAREPVPGELDTVRVRFDLTDPRIAAGG</sequence>
<feature type="compositionally biased region" description="Low complexity" evidence="1">
    <location>
        <begin position="17"/>
        <end position="29"/>
    </location>
</feature>
<dbReference type="GO" id="GO:0016746">
    <property type="term" value="F:acyltransferase activity"/>
    <property type="evidence" value="ECO:0007669"/>
    <property type="project" value="UniProtKB-KW"/>
</dbReference>
<dbReference type="Proteomes" id="UP001595886">
    <property type="component" value="Unassembled WGS sequence"/>
</dbReference>
<gene>
    <name evidence="3" type="ORF">ACFO6Q_07760</name>
</gene>
<keyword evidence="4" id="KW-1185">Reference proteome</keyword>
<evidence type="ECO:0000256" key="1">
    <source>
        <dbReference type="SAM" id="MobiDB-lite"/>
    </source>
</evidence>